<dbReference type="SUPFAM" id="SSF49777">
    <property type="entry name" value="PEBP-like"/>
    <property type="match status" value="1"/>
</dbReference>
<feature type="signal peptide" evidence="2">
    <location>
        <begin position="1"/>
        <end position="18"/>
    </location>
</feature>
<protein>
    <submittedName>
        <fullName evidence="3">YbhB/YbcL family Raf kinase inhibitor-like protein</fullName>
    </submittedName>
</protein>
<evidence type="ECO:0000256" key="2">
    <source>
        <dbReference type="SAM" id="SignalP"/>
    </source>
</evidence>
<sequence>MGARSSLLASVVVAAALAGCGGGNDKDNQSDLPAAPENIEFSTPTFKDGGAIPAANTCDGAGKPPTIVWRALPAGAIELVLVVEDPDASDGTFTHWTAWGISASTGAGLAPEGQFPAGLKEGKNSAGKVGWTPPCPPKGDDAHHYTFSLYALDKGLTLEPGASPEAVTAVLKGALGRGTFTGTYQRAS</sequence>
<dbReference type="InterPro" id="IPR008914">
    <property type="entry name" value="PEBP"/>
</dbReference>
<dbReference type="Proteomes" id="UP001149140">
    <property type="component" value="Unassembled WGS sequence"/>
</dbReference>
<dbReference type="PROSITE" id="PS51257">
    <property type="entry name" value="PROKAR_LIPOPROTEIN"/>
    <property type="match status" value="1"/>
</dbReference>
<dbReference type="CDD" id="cd00865">
    <property type="entry name" value="PEBP_bact_arch"/>
    <property type="match status" value="1"/>
</dbReference>
<evidence type="ECO:0000313" key="4">
    <source>
        <dbReference type="Proteomes" id="UP001149140"/>
    </source>
</evidence>
<keyword evidence="2" id="KW-0732">Signal</keyword>
<comment type="similarity">
    <text evidence="1">Belongs to the UPF0098 family.</text>
</comment>
<gene>
    <name evidence="3" type="ORF">OM076_09470</name>
</gene>
<dbReference type="InterPro" id="IPR036610">
    <property type="entry name" value="PEBP-like_sf"/>
</dbReference>
<evidence type="ECO:0000313" key="3">
    <source>
        <dbReference type="EMBL" id="MDA0160493.1"/>
    </source>
</evidence>
<dbReference type="PANTHER" id="PTHR30289">
    <property type="entry name" value="UNCHARACTERIZED PROTEIN YBCL-RELATED"/>
    <property type="match status" value="1"/>
</dbReference>
<dbReference type="InterPro" id="IPR005247">
    <property type="entry name" value="YbhB_YbcL/LppC-like"/>
</dbReference>
<proteinExistence type="inferred from homology"/>
<dbReference type="Pfam" id="PF01161">
    <property type="entry name" value="PBP"/>
    <property type="match status" value="1"/>
</dbReference>
<dbReference type="EMBL" id="JAPDOD010000005">
    <property type="protein sequence ID" value="MDA0160493.1"/>
    <property type="molecule type" value="Genomic_DNA"/>
</dbReference>
<dbReference type="NCBIfam" id="TIGR00481">
    <property type="entry name" value="YbhB/YbcL family Raf kinase inhibitor-like protein"/>
    <property type="match status" value="1"/>
</dbReference>
<dbReference type="Gene3D" id="3.90.280.10">
    <property type="entry name" value="PEBP-like"/>
    <property type="match status" value="1"/>
</dbReference>
<feature type="chain" id="PRO_5040862224" evidence="2">
    <location>
        <begin position="19"/>
        <end position="188"/>
    </location>
</feature>
<organism evidence="3 4">
    <name type="scientific">Solirubrobacter ginsenosidimutans</name>
    <dbReference type="NCBI Taxonomy" id="490573"/>
    <lineage>
        <taxon>Bacteria</taxon>
        <taxon>Bacillati</taxon>
        <taxon>Actinomycetota</taxon>
        <taxon>Thermoleophilia</taxon>
        <taxon>Solirubrobacterales</taxon>
        <taxon>Solirubrobacteraceae</taxon>
        <taxon>Solirubrobacter</taxon>
    </lineage>
</organism>
<keyword evidence="4" id="KW-1185">Reference proteome</keyword>
<evidence type="ECO:0000256" key="1">
    <source>
        <dbReference type="ARBA" id="ARBA00007120"/>
    </source>
</evidence>
<dbReference type="AlphaFoldDB" id="A0A9X3MV72"/>
<reference evidence="3" key="1">
    <citation type="submission" date="2022-10" db="EMBL/GenBank/DDBJ databases">
        <title>The WGS of Solirubrobacter ginsenosidimutans DSM 21036.</title>
        <authorList>
            <person name="Jiang Z."/>
        </authorList>
    </citation>
    <scope>NUCLEOTIDE SEQUENCE</scope>
    <source>
        <strain evidence="3">DSM 21036</strain>
    </source>
</reference>
<name>A0A9X3MV72_9ACTN</name>
<dbReference type="PANTHER" id="PTHR30289:SF1">
    <property type="entry name" value="PEBP (PHOSPHATIDYLETHANOLAMINE-BINDING PROTEIN) FAMILY PROTEIN"/>
    <property type="match status" value="1"/>
</dbReference>
<accession>A0A9X3MV72</accession>
<comment type="caution">
    <text evidence="3">The sequence shown here is derived from an EMBL/GenBank/DDBJ whole genome shotgun (WGS) entry which is preliminary data.</text>
</comment>